<name>A0A212QMS9_RHOAC</name>
<dbReference type="OrthoDB" id="9789081at2"/>
<keyword evidence="1" id="KW-0812">Transmembrane</keyword>
<dbReference type="InterPro" id="IPR016181">
    <property type="entry name" value="Acyl_CoA_acyltransferase"/>
</dbReference>
<evidence type="ECO:0000256" key="1">
    <source>
        <dbReference type="SAM" id="Phobius"/>
    </source>
</evidence>
<feature type="transmembrane region" description="Helical" evidence="1">
    <location>
        <begin position="56"/>
        <end position="76"/>
    </location>
</feature>
<proteinExistence type="predicted"/>
<evidence type="ECO:0000313" key="4">
    <source>
        <dbReference type="Proteomes" id="UP000198418"/>
    </source>
</evidence>
<evidence type="ECO:0000259" key="2">
    <source>
        <dbReference type="PROSITE" id="PS51186"/>
    </source>
</evidence>
<dbReference type="GO" id="GO:0016747">
    <property type="term" value="F:acyltransferase activity, transferring groups other than amino-acyl groups"/>
    <property type="evidence" value="ECO:0007669"/>
    <property type="project" value="InterPro"/>
</dbReference>
<dbReference type="Proteomes" id="UP000198418">
    <property type="component" value="Unassembled WGS sequence"/>
</dbReference>
<dbReference type="CDD" id="cd04301">
    <property type="entry name" value="NAT_SF"/>
    <property type="match status" value="1"/>
</dbReference>
<keyword evidence="1" id="KW-0472">Membrane</keyword>
<dbReference type="InterPro" id="IPR000182">
    <property type="entry name" value="GNAT_dom"/>
</dbReference>
<reference evidence="4" key="1">
    <citation type="submission" date="2017-06" db="EMBL/GenBank/DDBJ databases">
        <authorList>
            <person name="Varghese N."/>
            <person name="Submissions S."/>
        </authorList>
    </citation>
    <scope>NUCLEOTIDE SEQUENCE [LARGE SCALE GENOMIC DNA]</scope>
    <source>
        <strain evidence="4">DSM 137</strain>
    </source>
</reference>
<dbReference type="AlphaFoldDB" id="A0A212QMS9"/>
<dbReference type="Gene3D" id="3.40.630.30">
    <property type="match status" value="1"/>
</dbReference>
<gene>
    <name evidence="3" type="ORF">SAMN06265338_101888</name>
</gene>
<evidence type="ECO:0000313" key="3">
    <source>
        <dbReference type="EMBL" id="SNB60692.1"/>
    </source>
</evidence>
<keyword evidence="4" id="KW-1185">Reference proteome</keyword>
<accession>A0A212QMS9</accession>
<dbReference type="PROSITE" id="PS51186">
    <property type="entry name" value="GNAT"/>
    <property type="match status" value="1"/>
</dbReference>
<dbReference type="PANTHER" id="PTHR43451:SF1">
    <property type="entry name" value="ACETYLTRANSFERASE"/>
    <property type="match status" value="1"/>
</dbReference>
<keyword evidence="1" id="KW-1133">Transmembrane helix</keyword>
<protein>
    <submittedName>
        <fullName evidence="3">Acetyltransferase, GNAT family</fullName>
    </submittedName>
</protein>
<dbReference type="InterPro" id="IPR052564">
    <property type="entry name" value="N-acetyltrans/Recomb-assoc"/>
</dbReference>
<dbReference type="RefSeq" id="WP_088519305.1">
    <property type="nucleotide sequence ID" value="NZ_FYDG01000001.1"/>
</dbReference>
<dbReference type="SUPFAM" id="SSF55729">
    <property type="entry name" value="Acyl-CoA N-acyltransferases (Nat)"/>
    <property type="match status" value="1"/>
</dbReference>
<dbReference type="PANTHER" id="PTHR43451">
    <property type="entry name" value="ACETYLTRANSFERASE (GNAT) FAMILY PROTEIN"/>
    <property type="match status" value="1"/>
</dbReference>
<feature type="domain" description="N-acetyltransferase" evidence="2">
    <location>
        <begin position="5"/>
        <end position="158"/>
    </location>
</feature>
<dbReference type="Pfam" id="PF13673">
    <property type="entry name" value="Acetyltransf_10"/>
    <property type="match status" value="1"/>
</dbReference>
<dbReference type="EMBL" id="FYDG01000001">
    <property type="protein sequence ID" value="SNB60692.1"/>
    <property type="molecule type" value="Genomic_DNA"/>
</dbReference>
<sequence>MAENIALRPALPADAPALAALFRLSVETLGVEDYSEAQVEAWSALAEDEAEFAKKLAGALTIVATLGGAIAGFAALKGADALYMLYVHPHFARRGVASALCDAMEKLAAARQAKKLTVDASDGAEGFFARRGYAPQKRNMTFVGDEVLGNTTMTKDLPAMTGPTQ</sequence>
<organism evidence="3 4">
    <name type="scientific">Rhodoblastus acidophilus</name>
    <name type="common">Rhodopseudomonas acidophila</name>
    <dbReference type="NCBI Taxonomy" id="1074"/>
    <lineage>
        <taxon>Bacteria</taxon>
        <taxon>Pseudomonadati</taxon>
        <taxon>Pseudomonadota</taxon>
        <taxon>Alphaproteobacteria</taxon>
        <taxon>Hyphomicrobiales</taxon>
        <taxon>Rhodoblastaceae</taxon>
        <taxon>Rhodoblastus</taxon>
    </lineage>
</organism>
<keyword evidence="3" id="KW-0808">Transferase</keyword>